<accession>A0ABT9G0D1</accession>
<name>A0ABT9G0D1_LEPDI</name>
<evidence type="ECO:0000313" key="1">
    <source>
        <dbReference type="EMBL" id="MDP4299945.1"/>
    </source>
</evidence>
<evidence type="ECO:0000313" key="2">
    <source>
        <dbReference type="Proteomes" id="UP001235760"/>
    </source>
</evidence>
<protein>
    <submittedName>
        <fullName evidence="1">Uncharacterized protein</fullName>
    </submittedName>
</protein>
<dbReference type="EMBL" id="JAUZEE010000002">
    <property type="protein sequence ID" value="MDP4299945.1"/>
    <property type="molecule type" value="Genomic_DNA"/>
</dbReference>
<reference evidence="1 2" key="1">
    <citation type="submission" date="2023-08" db="EMBL/GenBank/DDBJ databases">
        <authorList>
            <person name="Roldan D.M."/>
            <person name="Menes R.J."/>
        </authorList>
    </citation>
    <scope>NUCLEOTIDE SEQUENCE [LARGE SCALE GENOMIC DNA]</scope>
    <source>
        <strain evidence="1 2">CCM 2812</strain>
    </source>
</reference>
<gene>
    <name evidence="1" type="ORF">Q8X39_04810</name>
</gene>
<dbReference type="RefSeq" id="WP_305748501.1">
    <property type="nucleotide sequence ID" value="NZ_JAUZEE010000002.1"/>
</dbReference>
<proteinExistence type="predicted"/>
<organism evidence="1 2">
    <name type="scientific">Leptothrix discophora</name>
    <dbReference type="NCBI Taxonomy" id="89"/>
    <lineage>
        <taxon>Bacteria</taxon>
        <taxon>Pseudomonadati</taxon>
        <taxon>Pseudomonadota</taxon>
        <taxon>Betaproteobacteria</taxon>
        <taxon>Burkholderiales</taxon>
        <taxon>Sphaerotilaceae</taxon>
        <taxon>Leptothrix</taxon>
    </lineage>
</organism>
<keyword evidence="2" id="KW-1185">Reference proteome</keyword>
<sequence>MKTLEDLEIEYADYVIEQQLKPGAVPVDPFAVWLIERIPELIDDDLSSSVD</sequence>
<comment type="caution">
    <text evidence="1">The sequence shown here is derived from an EMBL/GenBank/DDBJ whole genome shotgun (WGS) entry which is preliminary data.</text>
</comment>
<dbReference type="Proteomes" id="UP001235760">
    <property type="component" value="Unassembled WGS sequence"/>
</dbReference>